<proteinExistence type="predicted"/>
<accession>A0A0P1E2J1</accession>
<keyword evidence="1" id="KW-0472">Membrane</keyword>
<keyword evidence="1" id="KW-1133">Transmembrane helix</keyword>
<evidence type="ECO:0000313" key="4">
    <source>
        <dbReference type="Proteomes" id="UP000050786"/>
    </source>
</evidence>
<feature type="domain" description="DUF3955" evidence="2">
    <location>
        <begin position="15"/>
        <end position="67"/>
    </location>
</feature>
<keyword evidence="1" id="KW-0812">Transmembrane</keyword>
<keyword evidence="4" id="KW-1185">Reference proteome</keyword>
<name>A0A0P1E2J1_9RHOB</name>
<dbReference type="Proteomes" id="UP000050786">
    <property type="component" value="Unassembled WGS sequence"/>
</dbReference>
<reference evidence="4" key="1">
    <citation type="submission" date="2015-09" db="EMBL/GenBank/DDBJ databases">
        <authorList>
            <person name="Rodrigo-Torres L."/>
            <person name="Arahal D.R."/>
        </authorList>
    </citation>
    <scope>NUCLEOTIDE SEQUENCE [LARGE SCALE GENOMIC DNA]</scope>
    <source>
        <strain evidence="4">CECT 4293</strain>
    </source>
</reference>
<dbReference type="Pfam" id="PF13127">
    <property type="entry name" value="DUF3955"/>
    <property type="match status" value="1"/>
</dbReference>
<organism evidence="3 4">
    <name type="scientific">Ruegeria atlantica</name>
    <dbReference type="NCBI Taxonomy" id="81569"/>
    <lineage>
        <taxon>Bacteria</taxon>
        <taxon>Pseudomonadati</taxon>
        <taxon>Pseudomonadota</taxon>
        <taxon>Alphaproteobacteria</taxon>
        <taxon>Rhodobacterales</taxon>
        <taxon>Roseobacteraceae</taxon>
        <taxon>Ruegeria</taxon>
    </lineage>
</organism>
<evidence type="ECO:0000256" key="1">
    <source>
        <dbReference type="SAM" id="Phobius"/>
    </source>
</evidence>
<evidence type="ECO:0000259" key="2">
    <source>
        <dbReference type="Pfam" id="PF13127"/>
    </source>
</evidence>
<sequence length="75" mass="8219">MTNVIKPRRAKLLMTLALVSATGTAICWTIYAIRGVEVEDDGTLVEAFHLLGLGWLFAAIAMGFLAASLFFFARR</sequence>
<gene>
    <name evidence="3" type="ORF">RUM4293_01277</name>
</gene>
<dbReference type="EMBL" id="CYPS01000021">
    <property type="protein sequence ID" value="CUH42389.1"/>
    <property type="molecule type" value="Genomic_DNA"/>
</dbReference>
<evidence type="ECO:0000313" key="3">
    <source>
        <dbReference type="EMBL" id="CUH42389.1"/>
    </source>
</evidence>
<feature type="transmembrane region" description="Helical" evidence="1">
    <location>
        <begin position="53"/>
        <end position="73"/>
    </location>
</feature>
<protein>
    <recommendedName>
        <fullName evidence="2">DUF3955 domain-containing protein</fullName>
    </recommendedName>
</protein>
<feature type="transmembrane region" description="Helical" evidence="1">
    <location>
        <begin position="12"/>
        <end position="33"/>
    </location>
</feature>
<dbReference type="AlphaFoldDB" id="A0A0P1E2J1"/>
<dbReference type="InterPro" id="IPR025016">
    <property type="entry name" value="DUF3955"/>
</dbReference>